<comment type="caution">
    <text evidence="1">The sequence shown here is derived from an EMBL/GenBank/DDBJ whole genome shotgun (WGS) entry which is preliminary data.</text>
</comment>
<name>A0ABT8LEQ6_9BACT</name>
<dbReference type="EMBL" id="JAUJEB010000008">
    <property type="protein sequence ID" value="MDN5216264.1"/>
    <property type="molecule type" value="Genomic_DNA"/>
</dbReference>
<reference evidence="1" key="1">
    <citation type="submission" date="2023-06" db="EMBL/GenBank/DDBJ databases">
        <title>Genomic of Agaribacillus aureum.</title>
        <authorList>
            <person name="Wang G."/>
        </authorList>
    </citation>
    <scope>NUCLEOTIDE SEQUENCE</scope>
    <source>
        <strain evidence="1">BMA12</strain>
    </source>
</reference>
<proteinExistence type="predicted"/>
<organism evidence="1 2">
    <name type="scientific">Agaribacillus aureus</name>
    <dbReference type="NCBI Taxonomy" id="3051825"/>
    <lineage>
        <taxon>Bacteria</taxon>
        <taxon>Pseudomonadati</taxon>
        <taxon>Bacteroidota</taxon>
        <taxon>Cytophagia</taxon>
        <taxon>Cytophagales</taxon>
        <taxon>Splendidivirgaceae</taxon>
        <taxon>Agaribacillus</taxon>
    </lineage>
</organism>
<protein>
    <submittedName>
        <fullName evidence="1">Uncharacterized protein</fullName>
    </submittedName>
</protein>
<gene>
    <name evidence="1" type="ORF">QQ020_29620</name>
</gene>
<dbReference type="Proteomes" id="UP001172083">
    <property type="component" value="Unassembled WGS sequence"/>
</dbReference>
<dbReference type="RefSeq" id="WP_346761601.1">
    <property type="nucleotide sequence ID" value="NZ_JAUJEB010000008.1"/>
</dbReference>
<evidence type="ECO:0000313" key="2">
    <source>
        <dbReference type="Proteomes" id="UP001172083"/>
    </source>
</evidence>
<keyword evidence="2" id="KW-1185">Reference proteome</keyword>
<accession>A0ABT8LEQ6</accession>
<sequence>MKFNIKISGLQRLMVLILTLATFLGAASTYAIDKEETQHTEIAHDSGTKDDSSASSEIRMVTFEAIINFIHIDLHFESYLIQELIQVSEIVHFGDFCQPVYNSGYFDTLFRFIISPNAP</sequence>
<evidence type="ECO:0000313" key="1">
    <source>
        <dbReference type="EMBL" id="MDN5216264.1"/>
    </source>
</evidence>